<keyword evidence="2" id="KW-1185">Reference proteome</keyword>
<accession>A0A517N3B9</accession>
<dbReference type="Proteomes" id="UP000319852">
    <property type="component" value="Chromosome"/>
</dbReference>
<evidence type="ECO:0000313" key="2">
    <source>
        <dbReference type="Proteomes" id="UP000319852"/>
    </source>
</evidence>
<dbReference type="KEGG" id="amob:HG15A2_49700"/>
<dbReference type="AlphaFoldDB" id="A0A517N3B9"/>
<evidence type="ECO:0008006" key="3">
    <source>
        <dbReference type="Google" id="ProtNLM"/>
    </source>
</evidence>
<dbReference type="EMBL" id="CP036263">
    <property type="protein sequence ID" value="QDT01623.1"/>
    <property type="molecule type" value="Genomic_DNA"/>
</dbReference>
<gene>
    <name evidence="1" type="ORF">HG15A2_49700</name>
</gene>
<evidence type="ECO:0000313" key="1">
    <source>
        <dbReference type="EMBL" id="QDT01623.1"/>
    </source>
</evidence>
<sequence length="222" mass="26064">MLVGGYFSYQAAKKRRAALSELATKLGWRFTQEKNYEHEQRFRQFRLFTQGSSEYAYNTLSGSLETSFGSLDALMGDYHYETTSTDSDGDTTTHNHYFSYLLVRLPVAGVPGITIRREGLFDQLSSFFGFDDIDFESAEFSKKFHVKCKDKRFAYDLVHPRMMEFLMSRTCPTLDIQQGYLCVNENERIWKPEQFRKHLEWSRQFFEQWPAHLVADLESRAT</sequence>
<organism evidence="1 2">
    <name type="scientific">Adhaeretor mobilis</name>
    <dbReference type="NCBI Taxonomy" id="1930276"/>
    <lineage>
        <taxon>Bacteria</taxon>
        <taxon>Pseudomonadati</taxon>
        <taxon>Planctomycetota</taxon>
        <taxon>Planctomycetia</taxon>
        <taxon>Pirellulales</taxon>
        <taxon>Lacipirellulaceae</taxon>
        <taxon>Adhaeretor</taxon>
    </lineage>
</organism>
<name>A0A517N3B9_9BACT</name>
<proteinExistence type="predicted"/>
<protein>
    <recommendedName>
        <fullName evidence="3">DUF3137 domain-containing protein</fullName>
    </recommendedName>
</protein>
<reference evidence="1 2" key="1">
    <citation type="submission" date="2019-02" db="EMBL/GenBank/DDBJ databases">
        <title>Deep-cultivation of Planctomycetes and their phenomic and genomic characterization uncovers novel biology.</title>
        <authorList>
            <person name="Wiegand S."/>
            <person name="Jogler M."/>
            <person name="Boedeker C."/>
            <person name="Pinto D."/>
            <person name="Vollmers J."/>
            <person name="Rivas-Marin E."/>
            <person name="Kohn T."/>
            <person name="Peeters S.H."/>
            <person name="Heuer A."/>
            <person name="Rast P."/>
            <person name="Oberbeckmann S."/>
            <person name="Bunk B."/>
            <person name="Jeske O."/>
            <person name="Meyerdierks A."/>
            <person name="Storesund J.E."/>
            <person name="Kallscheuer N."/>
            <person name="Luecker S."/>
            <person name="Lage O.M."/>
            <person name="Pohl T."/>
            <person name="Merkel B.J."/>
            <person name="Hornburger P."/>
            <person name="Mueller R.-W."/>
            <person name="Bruemmer F."/>
            <person name="Labrenz M."/>
            <person name="Spormann A.M."/>
            <person name="Op den Camp H."/>
            <person name="Overmann J."/>
            <person name="Amann R."/>
            <person name="Jetten M.S.M."/>
            <person name="Mascher T."/>
            <person name="Medema M.H."/>
            <person name="Devos D.P."/>
            <person name="Kaster A.-K."/>
            <person name="Ovreas L."/>
            <person name="Rohde M."/>
            <person name="Galperin M.Y."/>
            <person name="Jogler C."/>
        </authorList>
    </citation>
    <scope>NUCLEOTIDE SEQUENCE [LARGE SCALE GENOMIC DNA]</scope>
    <source>
        <strain evidence="1 2">HG15A2</strain>
    </source>
</reference>